<dbReference type="Gene3D" id="1.20.120.160">
    <property type="entry name" value="HPT domain"/>
    <property type="match status" value="1"/>
</dbReference>
<accession>A0A5E7MRH1</accession>
<evidence type="ECO:0000313" key="2">
    <source>
        <dbReference type="Proteomes" id="UP000326067"/>
    </source>
</evidence>
<dbReference type="AlphaFoldDB" id="A0A5E7MRH1"/>
<organism evidence="1 2">
    <name type="scientific">Pseudomonas fluorescens</name>
    <dbReference type="NCBI Taxonomy" id="294"/>
    <lineage>
        <taxon>Bacteria</taxon>
        <taxon>Pseudomonadati</taxon>
        <taxon>Pseudomonadota</taxon>
        <taxon>Gammaproteobacteria</taxon>
        <taxon>Pseudomonadales</taxon>
        <taxon>Pseudomonadaceae</taxon>
        <taxon>Pseudomonas</taxon>
    </lineage>
</organism>
<dbReference type="Proteomes" id="UP000326067">
    <property type="component" value="Unassembled WGS sequence"/>
</dbReference>
<dbReference type="EMBL" id="CABVIC010000004">
    <property type="protein sequence ID" value="VVP27438.1"/>
    <property type="molecule type" value="Genomic_DNA"/>
</dbReference>
<evidence type="ECO:0008006" key="3">
    <source>
        <dbReference type="Google" id="ProtNLM"/>
    </source>
</evidence>
<sequence>MCDRNSVATHPLEPLGPCTCTAGRDLPTIHDRRHTRPSVNQHDVVEMNMPIDRKDWAQRFPEFLVEAETLLAKSEECLSHLQLISNDKDAIDCMLGTLLKLAGRAEALALEAISEFSLHIYSLLNLQQDHVDLHEQALDALRDCLTLMAWQLELVDPRTGQLTLDKSEQTDLLEAFAAQMGQTSFEPKRVSKRLLSSSFTARQA</sequence>
<reference evidence="1 2" key="1">
    <citation type="submission" date="2019-09" db="EMBL/GenBank/DDBJ databases">
        <authorList>
            <person name="Chandra G."/>
            <person name="Truman W A."/>
        </authorList>
    </citation>
    <scope>NUCLEOTIDE SEQUENCE [LARGE SCALE GENOMIC DNA]</scope>
    <source>
        <strain evidence="1">PS847</strain>
    </source>
</reference>
<gene>
    <name evidence="1" type="ORF">PS847_04162</name>
</gene>
<dbReference type="GO" id="GO:0000160">
    <property type="term" value="P:phosphorelay signal transduction system"/>
    <property type="evidence" value="ECO:0007669"/>
    <property type="project" value="InterPro"/>
</dbReference>
<protein>
    <recommendedName>
        <fullName evidence="3">CheA signal transduction histidine kinase</fullName>
    </recommendedName>
</protein>
<dbReference type="SUPFAM" id="SSF47226">
    <property type="entry name" value="Histidine-containing phosphotransfer domain, HPT domain"/>
    <property type="match status" value="1"/>
</dbReference>
<name>A0A5E7MRH1_PSEFL</name>
<evidence type="ECO:0000313" key="1">
    <source>
        <dbReference type="EMBL" id="VVP27438.1"/>
    </source>
</evidence>
<proteinExistence type="predicted"/>
<dbReference type="InterPro" id="IPR036641">
    <property type="entry name" value="HPT_dom_sf"/>
</dbReference>